<feature type="transmembrane region" description="Helical" evidence="8">
    <location>
        <begin position="1343"/>
        <end position="1366"/>
    </location>
</feature>
<accession>A0A9N8WBX4</accession>
<dbReference type="Gene3D" id="1.20.1540.10">
    <property type="entry name" value="Rhomboid-like"/>
    <property type="match status" value="1"/>
</dbReference>
<feature type="compositionally biased region" description="Polar residues" evidence="7">
    <location>
        <begin position="27"/>
        <end position="45"/>
    </location>
</feature>
<dbReference type="InterPro" id="IPR022764">
    <property type="entry name" value="Peptidase_S54_rhomboid_dom"/>
</dbReference>
<dbReference type="EMBL" id="CAJVPV010000980">
    <property type="protein sequence ID" value="CAG8482043.1"/>
    <property type="molecule type" value="Genomic_DNA"/>
</dbReference>
<feature type="region of interest" description="Disordered" evidence="7">
    <location>
        <begin position="27"/>
        <end position="49"/>
    </location>
</feature>
<proteinExistence type="inferred from homology"/>
<feature type="transmembrane region" description="Helical" evidence="8">
    <location>
        <begin position="1265"/>
        <end position="1283"/>
    </location>
</feature>
<sequence>MNQLALHSASAKHFLIGAINTTIIPNQSSPTLAPASPNSTIITSSSHREDGFPDGFQVIADTTYDDGTILLRIRPNTNRTCESEPLYLRIITTDGAILSLNISSAQLSLGNSSFCSAEPETSFSLNPYLYGDAANNNLASSGYYTDNIKIFAIARNYILLNYLCRDPSQSLFCWMVLDWTGNVLKRDMPIGGNCDALSVVQNINSQSGFLWVCYMNSTSQLNWTKVSYPDTTGDISVINSGTIYNIQKFSPNFTSIFPTEDGGYGVVTAQYTSVDNSTGIARYYPPWTAFVNFIPPGTGNETKGPFQIFQQTNQILVSLNVFRCTISFASFGYNCIMYQIPLNSSSSFLSLEFLKSGAVINTTTIDVNTNNLTDLVVWDAKTLFEGGYLIMTERNHTVDGKVYANNGDFYSDWEMPTSFNYTRHVGVFPNNTIWAIALGNDNRTWTYVSNYGFSNYRDVPDPGGYGNTFVLSTTPQKAATISGRETTKLSINFKNPVGLTSDGNVSIWQLNSSSSLTYSTSTTTSSLYFLNLNSADSLLGLLSNSSSSLSPYLAYETSSSVAAILRQTFSGTNSQFVRLINGNTTVEFDALESTFNQKGAVYFVTMDSGFVEDSTFVQPLLGLRPLAWNFTTNSDDPDTNSGSLNAIIRLTPTGTSYYTSLSKENRTNFIDQLSKEISSIVPCSSSRLHVNRHYQFDRSVDKSQILMRVSVDAVSSTNTGSSLTTLAGITGERSSSRVIRDLDVLIRNRDVTMMSQKPFTSFLDPNYGCQVLPNLWLRYRWILFGVSFGLLILLIIFLISRSLHKEGRSFVIFTFTLIIVDFVMDILFLIFHGHDLNWLFDVSISFLIIPIGINIIFTFIIITHETAENNGFSAWWFKNPKVALIFTFLSSADAESLDVMSSESAEVSGLSAPFSARGLKNIIMLNFFSILIEDLPQLVILILYQAYTIVPAIIPILTLSSCSIVIPLKIVSLIYLLAQYKHQKSEAKILPSEDVRSNVKDKRRESSSGEGTYDPILFPIKNPINEPKIDLGTEGDLKPISELGGSSVTPLRKPYESKLIERFDAPEEQPPPSPPKKSLSFRLGLFGSRSKKNQGGILPTPEMLRLTLPKTTQQFLTSYNITLFGCIRDPKNSLISRFNLKKNERISVRSYIPRTGFRINIERRRVKPSVLKPILFTLFASGASFVAALTCFEHRRRKIRREYLQKSLFGGYVGYSEDQSNSSEWYKIVSQQFETLKRSKIYQEIEGNWNLVRNKWYSMDDGKKILAALIGVNAVVFGMWQVVSLQPLMNKYFVHHPLSGRVITLFTSMFSHQQFWHFGMNMMALYSFGDIIYHLFGREQFLAFYVTSGIVSSCVSHVASLTFMNWKNIAPSLGASGAIYACLSVVAVEYPNMSVALIFLPFLPIKISYALSALVAFDLFGIFSGMRMFDHFAHLSGAIFGIVYNKFGKEQYWKIAEALKQH</sequence>
<feature type="transmembrane region" description="Helical" evidence="8">
    <location>
        <begin position="1315"/>
        <end position="1336"/>
    </location>
</feature>
<dbReference type="PANTHER" id="PTHR43731">
    <property type="entry name" value="RHOMBOID PROTEASE"/>
    <property type="match status" value="1"/>
</dbReference>
<evidence type="ECO:0000256" key="4">
    <source>
        <dbReference type="ARBA" id="ARBA00022801"/>
    </source>
</evidence>
<dbReference type="OrthoDB" id="2415831at2759"/>
<evidence type="ECO:0000313" key="10">
    <source>
        <dbReference type="EMBL" id="CAG8482043.1"/>
    </source>
</evidence>
<dbReference type="Proteomes" id="UP000789342">
    <property type="component" value="Unassembled WGS sequence"/>
</dbReference>
<name>A0A9N8WBX4_9GLOM</name>
<feature type="transmembrane region" description="Helical" evidence="8">
    <location>
        <begin position="956"/>
        <end position="978"/>
    </location>
</feature>
<evidence type="ECO:0000256" key="8">
    <source>
        <dbReference type="SAM" id="Phobius"/>
    </source>
</evidence>
<evidence type="ECO:0000313" key="11">
    <source>
        <dbReference type="Proteomes" id="UP000789342"/>
    </source>
</evidence>
<comment type="caution">
    <text evidence="10">The sequence shown here is derived from an EMBL/GenBank/DDBJ whole genome shotgun (WGS) entry which is preliminary data.</text>
</comment>
<dbReference type="FunFam" id="1.20.1540.10:FF:000012">
    <property type="entry name" value="Rhomboid family protein"/>
    <property type="match status" value="1"/>
</dbReference>
<evidence type="ECO:0000259" key="9">
    <source>
        <dbReference type="Pfam" id="PF01694"/>
    </source>
</evidence>
<protein>
    <submittedName>
        <fullName evidence="10">12120_t:CDS:1</fullName>
    </submittedName>
</protein>
<evidence type="ECO:0000256" key="7">
    <source>
        <dbReference type="SAM" id="MobiDB-lite"/>
    </source>
</evidence>
<evidence type="ECO:0000256" key="1">
    <source>
        <dbReference type="ARBA" id="ARBA00004141"/>
    </source>
</evidence>
<feature type="domain" description="Peptidase S54 rhomboid" evidence="9">
    <location>
        <begin position="1300"/>
        <end position="1445"/>
    </location>
</feature>
<evidence type="ECO:0000256" key="6">
    <source>
        <dbReference type="ARBA" id="ARBA00023136"/>
    </source>
</evidence>
<feature type="transmembrane region" description="Helical" evidence="8">
    <location>
        <begin position="838"/>
        <end position="862"/>
    </location>
</feature>
<keyword evidence="5 8" id="KW-1133">Transmembrane helix</keyword>
<keyword evidence="3 8" id="KW-0812">Transmembrane</keyword>
<dbReference type="InterPro" id="IPR035952">
    <property type="entry name" value="Rhomboid-like_sf"/>
</dbReference>
<gene>
    <name evidence="10" type="ORF">AMORRO_LOCUS2357</name>
</gene>
<feature type="transmembrane region" description="Helical" evidence="8">
    <location>
        <begin position="1431"/>
        <end position="1447"/>
    </location>
</feature>
<keyword evidence="4" id="KW-0378">Hydrolase</keyword>
<feature type="transmembrane region" description="Helical" evidence="8">
    <location>
        <begin position="922"/>
        <end position="944"/>
    </location>
</feature>
<dbReference type="GO" id="GO:0004252">
    <property type="term" value="F:serine-type endopeptidase activity"/>
    <property type="evidence" value="ECO:0007669"/>
    <property type="project" value="InterPro"/>
</dbReference>
<keyword evidence="11" id="KW-1185">Reference proteome</keyword>
<dbReference type="SUPFAM" id="SSF144091">
    <property type="entry name" value="Rhomboid-like"/>
    <property type="match status" value="1"/>
</dbReference>
<dbReference type="GO" id="GO:0016020">
    <property type="term" value="C:membrane"/>
    <property type="evidence" value="ECO:0007669"/>
    <property type="project" value="UniProtKB-SubCell"/>
</dbReference>
<feature type="region of interest" description="Disordered" evidence="7">
    <location>
        <begin position="994"/>
        <end position="1015"/>
    </location>
</feature>
<feature type="compositionally biased region" description="Basic and acidic residues" evidence="7">
    <location>
        <begin position="994"/>
        <end position="1007"/>
    </location>
</feature>
<feature type="transmembrane region" description="Helical" evidence="8">
    <location>
        <begin position="811"/>
        <end position="832"/>
    </location>
</feature>
<dbReference type="PANTHER" id="PTHR43731:SF14">
    <property type="entry name" value="PRESENILIN-ASSOCIATED RHOMBOID-LIKE PROTEIN, MITOCHONDRIAL"/>
    <property type="match status" value="1"/>
</dbReference>
<dbReference type="GO" id="GO:0006465">
    <property type="term" value="P:signal peptide processing"/>
    <property type="evidence" value="ECO:0007669"/>
    <property type="project" value="TreeGrafter"/>
</dbReference>
<organism evidence="10 11">
    <name type="scientific">Acaulospora morrowiae</name>
    <dbReference type="NCBI Taxonomy" id="94023"/>
    <lineage>
        <taxon>Eukaryota</taxon>
        <taxon>Fungi</taxon>
        <taxon>Fungi incertae sedis</taxon>
        <taxon>Mucoromycota</taxon>
        <taxon>Glomeromycotina</taxon>
        <taxon>Glomeromycetes</taxon>
        <taxon>Diversisporales</taxon>
        <taxon>Acaulosporaceae</taxon>
        <taxon>Acaulospora</taxon>
    </lineage>
</organism>
<keyword evidence="6 8" id="KW-0472">Membrane</keyword>
<comment type="subcellular location">
    <subcellularLocation>
        <location evidence="1">Membrane</location>
        <topology evidence="1">Multi-pass membrane protein</topology>
    </subcellularLocation>
</comment>
<evidence type="ECO:0000256" key="3">
    <source>
        <dbReference type="ARBA" id="ARBA00022692"/>
    </source>
</evidence>
<feature type="transmembrane region" description="Helical" evidence="8">
    <location>
        <begin position="779"/>
        <end position="799"/>
    </location>
</feature>
<evidence type="ECO:0000256" key="2">
    <source>
        <dbReference type="ARBA" id="ARBA00009045"/>
    </source>
</evidence>
<dbReference type="Pfam" id="PF01694">
    <property type="entry name" value="Rhomboid"/>
    <property type="match status" value="1"/>
</dbReference>
<comment type="similarity">
    <text evidence="2">Belongs to the peptidase S54 family.</text>
</comment>
<evidence type="ECO:0000256" key="5">
    <source>
        <dbReference type="ARBA" id="ARBA00022989"/>
    </source>
</evidence>
<reference evidence="10" key="1">
    <citation type="submission" date="2021-06" db="EMBL/GenBank/DDBJ databases">
        <authorList>
            <person name="Kallberg Y."/>
            <person name="Tangrot J."/>
            <person name="Rosling A."/>
        </authorList>
    </citation>
    <scope>NUCLEOTIDE SEQUENCE</scope>
    <source>
        <strain evidence="10">CL551</strain>
    </source>
</reference>
<dbReference type="InterPro" id="IPR050925">
    <property type="entry name" value="Rhomboid_protease_S54"/>
</dbReference>